<dbReference type="OrthoDB" id="10261375at2759"/>
<dbReference type="Proteomes" id="UP000053766">
    <property type="component" value="Unassembled WGS sequence"/>
</dbReference>
<proteinExistence type="predicted"/>
<dbReference type="STRING" id="29172.A0A0D8X9E7"/>
<sequence length="195" mass="23258">MIDLKRKAANAMIRFVQTRPPPSAESARRVKEELRHTIFEFKIGNKSHSSAVMKEMRRQHQGRIRQVNEQEMLWKNTLLNKQKYKGKDENPTDEKAHEAEIDDFFLKSEDIDSVQFNGFQNRKRSNKIGKAEERRKEKTLHFISYSSEEHVREKHLALEKLDFSRQADSSTIELFADNEKEMFKQNNMKRWQSLF</sequence>
<gene>
    <name evidence="1" type="ORF">DICVIV_12824</name>
</gene>
<dbReference type="EMBL" id="KN716880">
    <property type="protein sequence ID" value="KJH41205.1"/>
    <property type="molecule type" value="Genomic_DNA"/>
</dbReference>
<name>A0A0D8X9E7_DICVI</name>
<keyword evidence="2" id="KW-1185">Reference proteome</keyword>
<reference evidence="1 2" key="1">
    <citation type="submission" date="2013-11" db="EMBL/GenBank/DDBJ databases">
        <title>Draft genome of the bovine lungworm Dictyocaulus viviparus.</title>
        <authorList>
            <person name="Mitreva M."/>
        </authorList>
    </citation>
    <scope>NUCLEOTIDE SEQUENCE [LARGE SCALE GENOMIC DNA]</scope>
    <source>
        <strain evidence="1 2">HannoverDv2000</strain>
    </source>
</reference>
<reference evidence="2" key="2">
    <citation type="journal article" date="2016" name="Sci. Rep.">
        <title>Dictyocaulus viviparus genome, variome and transcriptome elucidate lungworm biology and support future intervention.</title>
        <authorList>
            <person name="McNulty S.N."/>
            <person name="Strube C."/>
            <person name="Rosa B.A."/>
            <person name="Martin J.C."/>
            <person name="Tyagi R."/>
            <person name="Choi Y.J."/>
            <person name="Wang Q."/>
            <person name="Hallsworth Pepin K."/>
            <person name="Zhang X."/>
            <person name="Ozersky P."/>
            <person name="Wilson R.K."/>
            <person name="Sternberg P.W."/>
            <person name="Gasser R.B."/>
            <person name="Mitreva M."/>
        </authorList>
    </citation>
    <scope>NUCLEOTIDE SEQUENCE [LARGE SCALE GENOMIC DNA]</scope>
    <source>
        <strain evidence="2">HannoverDv2000</strain>
    </source>
</reference>
<organism evidence="1 2">
    <name type="scientific">Dictyocaulus viviparus</name>
    <name type="common">Bovine lungworm</name>
    <dbReference type="NCBI Taxonomy" id="29172"/>
    <lineage>
        <taxon>Eukaryota</taxon>
        <taxon>Metazoa</taxon>
        <taxon>Ecdysozoa</taxon>
        <taxon>Nematoda</taxon>
        <taxon>Chromadorea</taxon>
        <taxon>Rhabditida</taxon>
        <taxon>Rhabditina</taxon>
        <taxon>Rhabditomorpha</taxon>
        <taxon>Strongyloidea</taxon>
        <taxon>Metastrongylidae</taxon>
        <taxon>Dictyocaulus</taxon>
    </lineage>
</organism>
<accession>A0A0D8X9E7</accession>
<evidence type="ECO:0000313" key="2">
    <source>
        <dbReference type="Proteomes" id="UP000053766"/>
    </source>
</evidence>
<dbReference type="AlphaFoldDB" id="A0A0D8X9E7"/>
<evidence type="ECO:0000313" key="1">
    <source>
        <dbReference type="EMBL" id="KJH41205.1"/>
    </source>
</evidence>
<protein>
    <submittedName>
        <fullName evidence="1">Uncharacterized protein</fullName>
    </submittedName>
</protein>